<keyword evidence="1" id="KW-1133">Transmembrane helix</keyword>
<keyword evidence="1" id="KW-0472">Membrane</keyword>
<sequence>MRRTTQGFTLVELVTVLVLLGILAVGVSSFLIFGTRIFVDSSAIDRIIGSSRYAMERMTRELRNAVPASVRVGANGTAQCVEFVPIAASGSYLDMPFDHSAKNGTVFTPSSPLQVGWQLFIYPLTASDIYDIKRNKRVIINSIDETKGEYTTEVSFHNALRFSEASPAQRFYAATTPVSYCFFASGELVRYQDYGYQDSQPLPPSVGGALMAEYLDNTLSAQDLPLSVVNGTLNSNAIVQLSPRFAINGDSFTYQHQVQVFNVP</sequence>
<organism evidence="2 3">
    <name type="scientific">Shewanella electrica</name>
    <dbReference type="NCBI Taxonomy" id="515560"/>
    <lineage>
        <taxon>Bacteria</taxon>
        <taxon>Pseudomonadati</taxon>
        <taxon>Pseudomonadota</taxon>
        <taxon>Gammaproteobacteria</taxon>
        <taxon>Alteromonadales</taxon>
        <taxon>Shewanellaceae</taxon>
        <taxon>Shewanella</taxon>
    </lineage>
</organism>
<dbReference type="PROSITE" id="PS00409">
    <property type="entry name" value="PROKAR_NTER_METHYL"/>
    <property type="match status" value="1"/>
</dbReference>
<dbReference type="EMBL" id="JAKOGG010000003">
    <property type="protein sequence ID" value="MCS4556018.1"/>
    <property type="molecule type" value="Genomic_DNA"/>
</dbReference>
<reference evidence="3" key="2">
    <citation type="submission" date="2023-07" db="EMBL/GenBank/DDBJ databases">
        <title>Shewanella mangrovi sp. nov., an acetaldehyde- degrading bacterium isolated from mangrove sediment.</title>
        <authorList>
            <person name="Liu Y."/>
        </authorList>
    </citation>
    <scope>NUCLEOTIDE SEQUENCE [LARGE SCALE GENOMIC DNA]</scope>
    <source>
        <strain evidence="3">C32</strain>
    </source>
</reference>
<dbReference type="InterPro" id="IPR012902">
    <property type="entry name" value="N_methyl_site"/>
</dbReference>
<reference evidence="2 3" key="1">
    <citation type="submission" date="2022-02" db="EMBL/GenBank/DDBJ databases">
        <authorList>
            <person name="Zhuang L."/>
        </authorList>
    </citation>
    <scope>NUCLEOTIDE SEQUENCE [LARGE SCALE GENOMIC DNA]</scope>
    <source>
        <strain evidence="2 3">C32</strain>
    </source>
</reference>
<dbReference type="Proteomes" id="UP001201549">
    <property type="component" value="Unassembled WGS sequence"/>
</dbReference>
<name>A0ABT2FI66_9GAMM</name>
<keyword evidence="1" id="KW-0812">Transmembrane</keyword>
<gene>
    <name evidence="2" type="ORF">L9G74_06160</name>
</gene>
<dbReference type="RefSeq" id="WP_238895425.1">
    <property type="nucleotide sequence ID" value="NZ_JAKOGG010000003.1"/>
</dbReference>
<dbReference type="NCBIfam" id="TIGR02532">
    <property type="entry name" value="IV_pilin_GFxxxE"/>
    <property type="match status" value="1"/>
</dbReference>
<proteinExistence type="predicted"/>
<dbReference type="Pfam" id="PF07963">
    <property type="entry name" value="N_methyl"/>
    <property type="match status" value="1"/>
</dbReference>
<comment type="caution">
    <text evidence="2">The sequence shown here is derived from an EMBL/GenBank/DDBJ whole genome shotgun (WGS) entry which is preliminary data.</text>
</comment>
<evidence type="ECO:0000313" key="3">
    <source>
        <dbReference type="Proteomes" id="UP001201549"/>
    </source>
</evidence>
<protein>
    <submittedName>
        <fullName evidence="2">Prepilin-type N-terminal cleavage/methylation domain-containing protein</fullName>
    </submittedName>
</protein>
<accession>A0ABT2FI66</accession>
<evidence type="ECO:0000256" key="1">
    <source>
        <dbReference type="SAM" id="Phobius"/>
    </source>
</evidence>
<evidence type="ECO:0000313" key="2">
    <source>
        <dbReference type="EMBL" id="MCS4556018.1"/>
    </source>
</evidence>
<feature type="transmembrane region" description="Helical" evidence="1">
    <location>
        <begin position="7"/>
        <end position="33"/>
    </location>
</feature>
<keyword evidence="3" id="KW-1185">Reference proteome</keyword>